<name>A0A0E9TTU6_ANGAN</name>
<evidence type="ECO:0000256" key="1">
    <source>
        <dbReference type="SAM" id="MobiDB-lite"/>
    </source>
</evidence>
<feature type="compositionally biased region" description="Gly residues" evidence="1">
    <location>
        <begin position="19"/>
        <end position="35"/>
    </location>
</feature>
<dbReference type="EMBL" id="GBXM01051601">
    <property type="protein sequence ID" value="JAH56976.1"/>
    <property type="molecule type" value="Transcribed_RNA"/>
</dbReference>
<protein>
    <submittedName>
        <fullName evidence="2">Uncharacterized protein</fullName>
    </submittedName>
</protein>
<accession>A0A0E9TTU6</accession>
<proteinExistence type="predicted"/>
<organism evidence="2">
    <name type="scientific">Anguilla anguilla</name>
    <name type="common">European freshwater eel</name>
    <name type="synonym">Muraena anguilla</name>
    <dbReference type="NCBI Taxonomy" id="7936"/>
    <lineage>
        <taxon>Eukaryota</taxon>
        <taxon>Metazoa</taxon>
        <taxon>Chordata</taxon>
        <taxon>Craniata</taxon>
        <taxon>Vertebrata</taxon>
        <taxon>Euteleostomi</taxon>
        <taxon>Actinopterygii</taxon>
        <taxon>Neopterygii</taxon>
        <taxon>Teleostei</taxon>
        <taxon>Anguilliformes</taxon>
        <taxon>Anguillidae</taxon>
        <taxon>Anguilla</taxon>
    </lineage>
</organism>
<sequence>MTTNQLQHKIRMRRSKAGKGSGGNKGSKGSGGNKGSKGSRPGVGPASLAETRETVAPELHRSREKASLIKSTTISTSCVILAANH</sequence>
<evidence type="ECO:0000313" key="2">
    <source>
        <dbReference type="EMBL" id="JAH56976.1"/>
    </source>
</evidence>
<dbReference type="AlphaFoldDB" id="A0A0E9TTU6"/>
<feature type="compositionally biased region" description="Basic residues" evidence="1">
    <location>
        <begin position="8"/>
        <end position="17"/>
    </location>
</feature>
<reference evidence="2" key="2">
    <citation type="journal article" date="2015" name="Fish Shellfish Immunol.">
        <title>Early steps in the European eel (Anguilla anguilla)-Vibrio vulnificus interaction in the gills: Role of the RtxA13 toxin.</title>
        <authorList>
            <person name="Callol A."/>
            <person name="Pajuelo D."/>
            <person name="Ebbesson L."/>
            <person name="Teles M."/>
            <person name="MacKenzie S."/>
            <person name="Amaro C."/>
        </authorList>
    </citation>
    <scope>NUCLEOTIDE SEQUENCE</scope>
</reference>
<reference evidence="2" key="1">
    <citation type="submission" date="2014-11" db="EMBL/GenBank/DDBJ databases">
        <authorList>
            <person name="Amaro Gonzalez C."/>
        </authorList>
    </citation>
    <scope>NUCLEOTIDE SEQUENCE</scope>
</reference>
<feature type="compositionally biased region" description="Basic and acidic residues" evidence="1">
    <location>
        <begin position="50"/>
        <end position="63"/>
    </location>
</feature>
<feature type="region of interest" description="Disordered" evidence="1">
    <location>
        <begin position="1"/>
        <end position="63"/>
    </location>
</feature>